<name>A0ABT4CU43_9CLOT</name>
<gene>
    <name evidence="1" type="ORF">OXH55_17560</name>
</gene>
<evidence type="ECO:0000313" key="2">
    <source>
        <dbReference type="Proteomes" id="UP001079657"/>
    </source>
</evidence>
<dbReference type="EMBL" id="JAPQES010000007">
    <property type="protein sequence ID" value="MCY6372438.1"/>
    <property type="molecule type" value="Genomic_DNA"/>
</dbReference>
<keyword evidence="2" id="KW-1185">Reference proteome</keyword>
<dbReference type="RefSeq" id="WP_268051428.1">
    <property type="nucleotide sequence ID" value="NZ_JAPQES010000007.1"/>
</dbReference>
<dbReference type="Proteomes" id="UP001079657">
    <property type="component" value="Unassembled WGS sequence"/>
</dbReference>
<comment type="caution">
    <text evidence="1">The sequence shown here is derived from an EMBL/GenBank/DDBJ whole genome shotgun (WGS) entry which is preliminary data.</text>
</comment>
<accession>A0ABT4CU43</accession>
<organism evidence="1 2">
    <name type="scientific">Clostridium ganghwense</name>
    <dbReference type="NCBI Taxonomy" id="312089"/>
    <lineage>
        <taxon>Bacteria</taxon>
        <taxon>Bacillati</taxon>
        <taxon>Bacillota</taxon>
        <taxon>Clostridia</taxon>
        <taxon>Eubacteriales</taxon>
        <taxon>Clostridiaceae</taxon>
        <taxon>Clostridium</taxon>
    </lineage>
</organism>
<evidence type="ECO:0000313" key="1">
    <source>
        <dbReference type="EMBL" id="MCY6372438.1"/>
    </source>
</evidence>
<reference evidence="1" key="1">
    <citation type="submission" date="2022-12" db="EMBL/GenBank/DDBJ databases">
        <authorList>
            <person name="Wang J."/>
        </authorList>
    </citation>
    <scope>NUCLEOTIDE SEQUENCE</scope>
    <source>
        <strain evidence="1">HY-42-06</strain>
    </source>
</reference>
<sequence length="76" mass="8771">MSPEVAKLANRAIIDYLAGNKKEFERLVSKAMKLNKRVKLFDCKYKMNGKWIPAKINWDTGEIIVDGQVIRRCNVC</sequence>
<protein>
    <submittedName>
        <fullName evidence="1">Uncharacterized protein</fullName>
    </submittedName>
</protein>
<proteinExistence type="predicted"/>